<evidence type="ECO:0000256" key="1">
    <source>
        <dbReference type="ARBA" id="ARBA00022630"/>
    </source>
</evidence>
<dbReference type="RefSeq" id="WP_140841971.1">
    <property type="nucleotide sequence ID" value="NZ_RCZI01000003.1"/>
</dbReference>
<evidence type="ECO:0000259" key="8">
    <source>
        <dbReference type="PROSITE" id="PS51384"/>
    </source>
</evidence>
<dbReference type="InterPro" id="IPR012675">
    <property type="entry name" value="Beta-grasp_dom_sf"/>
</dbReference>
<dbReference type="PANTHER" id="PTHR47354:SF1">
    <property type="entry name" value="CARNITINE MONOOXYGENASE REDUCTASE SUBUNIT"/>
    <property type="match status" value="1"/>
</dbReference>
<dbReference type="InterPro" id="IPR039261">
    <property type="entry name" value="FNR_nucleotide-bd"/>
</dbReference>
<evidence type="ECO:0000256" key="4">
    <source>
        <dbReference type="ARBA" id="ARBA00023002"/>
    </source>
</evidence>
<keyword evidence="4" id="KW-0560">Oxidoreductase</keyword>
<protein>
    <submittedName>
        <fullName evidence="9">Oxidoreductase</fullName>
    </submittedName>
</protein>
<dbReference type="InterPro" id="IPR050415">
    <property type="entry name" value="MRET"/>
</dbReference>
<dbReference type="Gene3D" id="3.40.50.80">
    <property type="entry name" value="Nucleotide-binding domain of ferredoxin-NADP reductase (FNR) module"/>
    <property type="match status" value="1"/>
</dbReference>
<keyword evidence="2" id="KW-0001">2Fe-2S</keyword>
<proteinExistence type="predicted"/>
<dbReference type="SUPFAM" id="SSF63380">
    <property type="entry name" value="Riboflavin synthase domain-like"/>
    <property type="match status" value="1"/>
</dbReference>
<evidence type="ECO:0000256" key="5">
    <source>
        <dbReference type="ARBA" id="ARBA00023004"/>
    </source>
</evidence>
<comment type="caution">
    <text evidence="9">The sequence shown here is derived from an EMBL/GenBank/DDBJ whole genome shotgun (WGS) entry which is preliminary data.</text>
</comment>
<accession>A0A502DPW9</accession>
<dbReference type="GO" id="GO:0046872">
    <property type="term" value="F:metal ion binding"/>
    <property type="evidence" value="ECO:0007669"/>
    <property type="project" value="UniProtKB-KW"/>
</dbReference>
<sequence>MSTPTPSLASGPSNVLDLTLRLKSRHDEAQGIVALELIDPAGATLPPFEAGSHLLVECAPGVVRSYSLCNAPSQRSAYLIGVLRDPQSRGGSAAVHERWQIGQTVRVSRPRNHFPLADGDGRVLLLAGGIGITPMLSMAEHLSAQGRPFELHYGTRTAAHAAFVERLRCAPFADSVHIHHDDGPPEQAFDAARVIGMPGAGDHLYACGPVGYLAHVMQTAESLGWPARQLHQEFFQASGELVVAGDEPFEIVVANQGVTVQVSAGETALQALTRAGVNVMWSCEQGVCGSCVTAVVEGRPEHRDQYLTEADRARNDCFMPCCSRSLTPRLVIEV</sequence>
<dbReference type="GO" id="GO:0051537">
    <property type="term" value="F:2 iron, 2 sulfur cluster binding"/>
    <property type="evidence" value="ECO:0007669"/>
    <property type="project" value="UniProtKB-KW"/>
</dbReference>
<dbReference type="InterPro" id="IPR001041">
    <property type="entry name" value="2Fe-2S_ferredoxin-type"/>
</dbReference>
<dbReference type="CDD" id="cd00207">
    <property type="entry name" value="fer2"/>
    <property type="match status" value="1"/>
</dbReference>
<keyword evidence="3" id="KW-0479">Metal-binding</keyword>
<reference evidence="9 10" key="1">
    <citation type="journal article" date="2019" name="Environ. Microbiol.">
        <title>Species interactions and distinct microbial communities in high Arctic permafrost affected cryosols are associated with the CH4 and CO2 gas fluxes.</title>
        <authorList>
            <person name="Altshuler I."/>
            <person name="Hamel J."/>
            <person name="Turney S."/>
            <person name="Magnuson E."/>
            <person name="Levesque R."/>
            <person name="Greer C."/>
            <person name="Whyte L.G."/>
        </authorList>
    </citation>
    <scope>NUCLEOTIDE SEQUENCE [LARGE SCALE GENOMIC DNA]</scope>
    <source>
        <strain evidence="9 10">S06.C</strain>
    </source>
</reference>
<dbReference type="Gene3D" id="2.40.30.10">
    <property type="entry name" value="Translation factors"/>
    <property type="match status" value="1"/>
</dbReference>
<dbReference type="SUPFAM" id="SSF54292">
    <property type="entry name" value="2Fe-2S ferredoxin-like"/>
    <property type="match status" value="1"/>
</dbReference>
<dbReference type="InterPro" id="IPR017927">
    <property type="entry name" value="FAD-bd_FR_type"/>
</dbReference>
<dbReference type="SUPFAM" id="SSF52343">
    <property type="entry name" value="Ferredoxin reductase-like, C-terminal NADP-linked domain"/>
    <property type="match status" value="1"/>
</dbReference>
<dbReference type="OrthoDB" id="370747at2"/>
<dbReference type="EMBL" id="RCZI01000003">
    <property type="protein sequence ID" value="TPG27427.1"/>
    <property type="molecule type" value="Genomic_DNA"/>
</dbReference>
<name>A0A502DPW9_9BURK</name>
<feature type="domain" description="FAD-binding FR-type" evidence="8">
    <location>
        <begin position="15"/>
        <end position="117"/>
    </location>
</feature>
<dbReference type="PROSITE" id="PS51085">
    <property type="entry name" value="2FE2S_FER_2"/>
    <property type="match status" value="1"/>
</dbReference>
<dbReference type="GO" id="GO:0016491">
    <property type="term" value="F:oxidoreductase activity"/>
    <property type="evidence" value="ECO:0007669"/>
    <property type="project" value="UniProtKB-KW"/>
</dbReference>
<feature type="domain" description="2Fe-2S ferredoxin-type" evidence="7">
    <location>
        <begin position="249"/>
        <end position="334"/>
    </location>
</feature>
<dbReference type="Proteomes" id="UP000319212">
    <property type="component" value="Unassembled WGS sequence"/>
</dbReference>
<dbReference type="PROSITE" id="PS51384">
    <property type="entry name" value="FAD_FR"/>
    <property type="match status" value="1"/>
</dbReference>
<dbReference type="PROSITE" id="PS00197">
    <property type="entry name" value="2FE2S_FER_1"/>
    <property type="match status" value="1"/>
</dbReference>
<organism evidence="9 10">
    <name type="scientific">Variovorax guangxiensis</name>
    <dbReference type="NCBI Taxonomy" id="1775474"/>
    <lineage>
        <taxon>Bacteria</taxon>
        <taxon>Pseudomonadati</taxon>
        <taxon>Pseudomonadota</taxon>
        <taxon>Betaproteobacteria</taxon>
        <taxon>Burkholderiales</taxon>
        <taxon>Comamonadaceae</taxon>
        <taxon>Variovorax</taxon>
    </lineage>
</organism>
<dbReference type="InterPro" id="IPR017938">
    <property type="entry name" value="Riboflavin_synthase-like_b-brl"/>
</dbReference>
<dbReference type="PANTHER" id="PTHR47354">
    <property type="entry name" value="NADH OXIDOREDUCTASE HCR"/>
    <property type="match status" value="1"/>
</dbReference>
<gene>
    <name evidence="9" type="ORF">EAH82_11600</name>
</gene>
<evidence type="ECO:0000256" key="3">
    <source>
        <dbReference type="ARBA" id="ARBA00022723"/>
    </source>
</evidence>
<dbReference type="AlphaFoldDB" id="A0A502DPW9"/>
<evidence type="ECO:0000256" key="6">
    <source>
        <dbReference type="ARBA" id="ARBA00023014"/>
    </source>
</evidence>
<dbReference type="PRINTS" id="PR00409">
    <property type="entry name" value="PHDIOXRDTASE"/>
</dbReference>
<evidence type="ECO:0000256" key="2">
    <source>
        <dbReference type="ARBA" id="ARBA00022714"/>
    </source>
</evidence>
<evidence type="ECO:0000259" key="7">
    <source>
        <dbReference type="PROSITE" id="PS51085"/>
    </source>
</evidence>
<dbReference type="CDD" id="cd06185">
    <property type="entry name" value="PDR_like"/>
    <property type="match status" value="1"/>
</dbReference>
<dbReference type="InterPro" id="IPR006058">
    <property type="entry name" value="2Fe2S_fd_BS"/>
</dbReference>
<evidence type="ECO:0000313" key="9">
    <source>
        <dbReference type="EMBL" id="TPG27427.1"/>
    </source>
</evidence>
<dbReference type="InterPro" id="IPR036010">
    <property type="entry name" value="2Fe-2S_ferredoxin-like_sf"/>
</dbReference>
<keyword evidence="5" id="KW-0408">Iron</keyword>
<dbReference type="Gene3D" id="3.10.20.30">
    <property type="match status" value="1"/>
</dbReference>
<keyword evidence="6" id="KW-0411">Iron-sulfur</keyword>
<dbReference type="Pfam" id="PF00111">
    <property type="entry name" value="Fer2"/>
    <property type="match status" value="1"/>
</dbReference>
<evidence type="ECO:0000313" key="10">
    <source>
        <dbReference type="Proteomes" id="UP000319212"/>
    </source>
</evidence>
<keyword evidence="1" id="KW-0285">Flavoprotein</keyword>